<dbReference type="AlphaFoldDB" id="M3DLD2"/>
<accession>M3DLD2</accession>
<sequence length="59" mass="6250">MRRHVVEVGSVVAHDHSPCTPVPPDDPIAQACANTSTAILSVLAQRHVLVLDVIGFVLP</sequence>
<dbReference type="EMBL" id="KB405056">
    <property type="protein sequence ID" value="EMF57717.1"/>
    <property type="molecule type" value="Genomic_DNA"/>
</dbReference>
<gene>
    <name evidence="1" type="ORF">SBD_0389</name>
</gene>
<reference evidence="2" key="1">
    <citation type="journal article" date="2013" name="Genome Announc.">
        <title>Draft Genome Sequence of Streptomyces bottropensis ATCC 25435, a Bottromycin-Producing Actinomycete.</title>
        <authorList>
            <person name="Zhang H."/>
            <person name="Zhou W."/>
            <person name="Zhuang Y."/>
            <person name="Liang X."/>
            <person name="Liu T."/>
        </authorList>
    </citation>
    <scope>NUCLEOTIDE SEQUENCE [LARGE SCALE GENOMIC DNA]</scope>
    <source>
        <strain evidence="2">ATCC 25435</strain>
    </source>
</reference>
<name>M3DLD2_9ACTN</name>
<organism evidence="1 2">
    <name type="scientific">Streptomyces bottropensis ATCC 25435</name>
    <dbReference type="NCBI Taxonomy" id="1054862"/>
    <lineage>
        <taxon>Bacteria</taxon>
        <taxon>Bacillati</taxon>
        <taxon>Actinomycetota</taxon>
        <taxon>Actinomycetes</taxon>
        <taxon>Kitasatosporales</taxon>
        <taxon>Streptomycetaceae</taxon>
        <taxon>Streptomyces</taxon>
    </lineage>
</organism>
<evidence type="ECO:0000313" key="1">
    <source>
        <dbReference type="EMBL" id="EMF57717.1"/>
    </source>
</evidence>
<proteinExistence type="predicted"/>
<evidence type="ECO:0000313" key="2">
    <source>
        <dbReference type="Proteomes" id="UP000030760"/>
    </source>
</evidence>
<protein>
    <submittedName>
        <fullName evidence="1">Uncharacterized protein</fullName>
    </submittedName>
</protein>
<dbReference type="Proteomes" id="UP000030760">
    <property type="component" value="Unassembled WGS sequence"/>
</dbReference>